<dbReference type="Gene3D" id="3.30.300.20">
    <property type="match status" value="1"/>
</dbReference>
<organism evidence="1 2">
    <name type="scientific">Candidatus Iainarchaeum sp</name>
    <dbReference type="NCBI Taxonomy" id="3101447"/>
    <lineage>
        <taxon>Archaea</taxon>
        <taxon>Candidatus Iainarchaeota</taxon>
        <taxon>Candidatus Iainarchaeia</taxon>
        <taxon>Candidatus Iainarchaeales</taxon>
        <taxon>Candidatus Iainarchaeaceae</taxon>
        <taxon>Candidatus Iainarchaeum</taxon>
    </lineage>
</organism>
<dbReference type="InterPro" id="IPR015946">
    <property type="entry name" value="KH_dom-like_a/b"/>
</dbReference>
<dbReference type="AlphaFoldDB" id="A0A8T5GF15"/>
<protein>
    <submittedName>
        <fullName evidence="1">KH domain-containing protein</fullName>
    </submittedName>
</protein>
<sequence length="131" mass="14751">MKLSMDDILLMNAMSKVSGVDAKDCIEQNGMISYLVKGSEVGKAIGKGALNVKKLEQSLKKRVEILGFYEKADKMVTKTFDVEAEEVNKKNGKLIVKLDALNKKKVFSNSGRLRRLKELMKRNCDLDLLIR</sequence>
<dbReference type="GO" id="GO:0003723">
    <property type="term" value="F:RNA binding"/>
    <property type="evidence" value="ECO:0007669"/>
    <property type="project" value="InterPro"/>
</dbReference>
<accession>A0A8T5GF15</accession>
<dbReference type="Proteomes" id="UP000722459">
    <property type="component" value="Unassembled WGS sequence"/>
</dbReference>
<evidence type="ECO:0000313" key="1">
    <source>
        <dbReference type="EMBL" id="MBT4870492.1"/>
    </source>
</evidence>
<evidence type="ECO:0000313" key="2">
    <source>
        <dbReference type="Proteomes" id="UP000722459"/>
    </source>
</evidence>
<comment type="caution">
    <text evidence="1">The sequence shown here is derived from an EMBL/GenBank/DDBJ whole genome shotgun (WGS) entry which is preliminary data.</text>
</comment>
<reference evidence="1" key="1">
    <citation type="journal article" date="2021" name="ISME J.">
        <title>Mercury methylation by metabolically versatile and cosmopolitan marine bacteria.</title>
        <authorList>
            <person name="Lin H."/>
            <person name="Ascher D.B."/>
            <person name="Myung Y."/>
            <person name="Lamborg C.H."/>
            <person name="Hallam S.J."/>
            <person name="Gionfriddo C.M."/>
            <person name="Holt K.E."/>
            <person name="Moreau J.W."/>
        </authorList>
    </citation>
    <scope>NUCLEOTIDE SEQUENCE</scope>
    <source>
        <strain evidence="1">SI075_bin30</strain>
    </source>
</reference>
<proteinExistence type="predicted"/>
<gene>
    <name evidence="1" type="ORF">HON47_02880</name>
</gene>
<dbReference type="SUPFAM" id="SSF54814">
    <property type="entry name" value="Prokaryotic type KH domain (KH-domain type II)"/>
    <property type="match status" value="1"/>
</dbReference>
<name>A0A8T5GF15_9ARCH</name>
<dbReference type="EMBL" id="JABJNZ010000038">
    <property type="protein sequence ID" value="MBT4870492.1"/>
    <property type="molecule type" value="Genomic_DNA"/>
</dbReference>
<dbReference type="InterPro" id="IPR009019">
    <property type="entry name" value="KH_sf_prok-type"/>
</dbReference>